<evidence type="ECO:0000256" key="2">
    <source>
        <dbReference type="ARBA" id="ARBA00023125"/>
    </source>
</evidence>
<dbReference type="PROSITE" id="PS01124">
    <property type="entry name" value="HTH_ARAC_FAMILY_2"/>
    <property type="match status" value="1"/>
</dbReference>
<dbReference type="SMART" id="SM00342">
    <property type="entry name" value="HTH_ARAC"/>
    <property type="match status" value="1"/>
</dbReference>
<keyword evidence="2" id="KW-0238">DNA-binding</keyword>
<dbReference type="RefSeq" id="WP_166099598.1">
    <property type="nucleotide sequence ID" value="NZ_JAADJT010000002.1"/>
</dbReference>
<dbReference type="SUPFAM" id="SSF46689">
    <property type="entry name" value="Homeodomain-like"/>
    <property type="match status" value="1"/>
</dbReference>
<dbReference type="InterPro" id="IPR009057">
    <property type="entry name" value="Homeodomain-like_sf"/>
</dbReference>
<feature type="domain" description="HTH araC/xylS-type" evidence="4">
    <location>
        <begin position="243"/>
        <end position="340"/>
    </location>
</feature>
<reference evidence="5 6" key="1">
    <citation type="submission" date="2020-01" db="EMBL/GenBank/DDBJ databases">
        <authorList>
            <person name="Lee S.D."/>
        </authorList>
    </citation>
    <scope>NUCLEOTIDE SEQUENCE [LARGE SCALE GENOMIC DNA]</scope>
    <source>
        <strain evidence="5 6">SAP-35</strain>
    </source>
</reference>
<keyword evidence="6" id="KW-1185">Reference proteome</keyword>
<sequence>MIAYRQSGDSFIPARHQPALVLDYARSRELDERGDLVLRGTGLHGWQMPAADSALTPVQYLQLLSNVTRALDSPDTSFMLGQQMLPGHYGALSHALLQAQNLRQALQILSAGQARLCPLLTPRLREEGGMAVLYWTDSFGAPSQLPALVEMHMTAVTAMCRWLSGERLPWRYCINRSAPAHIEQHQVHLGSDLRFNCHLDAMLINPAWLDRPWPRGNGMAASVALHSAADEAGAEALAPALLTALYDYLLANIRLGPTLEGSAADFGISPATLKRHLARHGSHFQAELDQVRAHVAIQLFQMRGYDNEAVAQYLGFHDATNFRRSFKRWTGLTPSLLRDGLLSIPQLI</sequence>
<dbReference type="PANTHER" id="PTHR47894">
    <property type="entry name" value="HTH-TYPE TRANSCRIPTIONAL REGULATOR GADX"/>
    <property type="match status" value="1"/>
</dbReference>
<keyword evidence="1" id="KW-0805">Transcription regulation</keyword>
<dbReference type="InterPro" id="IPR032687">
    <property type="entry name" value="AraC-type_N"/>
</dbReference>
<evidence type="ECO:0000313" key="5">
    <source>
        <dbReference type="EMBL" id="NGZ83705.1"/>
    </source>
</evidence>
<keyword evidence="3" id="KW-0804">Transcription</keyword>
<dbReference type="Gene3D" id="1.10.10.60">
    <property type="entry name" value="Homeodomain-like"/>
    <property type="match status" value="1"/>
</dbReference>
<dbReference type="InterPro" id="IPR018060">
    <property type="entry name" value="HTH_AraC"/>
</dbReference>
<reference evidence="6" key="2">
    <citation type="submission" date="2023-07" db="EMBL/GenBank/DDBJ databases">
        <title>Duganella aceri sp. nov., isolated from tree sap.</title>
        <authorList>
            <person name="Kim I.S."/>
        </authorList>
    </citation>
    <scope>NUCLEOTIDE SEQUENCE [LARGE SCALE GENOMIC DNA]</scope>
    <source>
        <strain evidence="6">SAP-35</strain>
    </source>
</reference>
<comment type="caution">
    <text evidence="5">The sequence shown here is derived from an EMBL/GenBank/DDBJ whole genome shotgun (WGS) entry which is preliminary data.</text>
</comment>
<gene>
    <name evidence="5" type="ORF">GW587_05455</name>
</gene>
<proteinExistence type="predicted"/>
<dbReference type="Proteomes" id="UP000666369">
    <property type="component" value="Unassembled WGS sequence"/>
</dbReference>
<organism evidence="5 6">
    <name type="scientific">Duganella aceris</name>
    <dbReference type="NCBI Taxonomy" id="2703883"/>
    <lineage>
        <taxon>Bacteria</taxon>
        <taxon>Pseudomonadati</taxon>
        <taxon>Pseudomonadota</taxon>
        <taxon>Betaproteobacteria</taxon>
        <taxon>Burkholderiales</taxon>
        <taxon>Oxalobacteraceae</taxon>
        <taxon>Telluria group</taxon>
        <taxon>Duganella</taxon>
    </lineage>
</organism>
<name>A0ABX0FGP7_9BURK</name>
<dbReference type="PANTHER" id="PTHR47894:SF1">
    <property type="entry name" value="HTH-TYPE TRANSCRIPTIONAL REGULATOR VQSM"/>
    <property type="match status" value="1"/>
</dbReference>
<evidence type="ECO:0000313" key="6">
    <source>
        <dbReference type="Proteomes" id="UP000666369"/>
    </source>
</evidence>
<dbReference type="Pfam" id="PF12625">
    <property type="entry name" value="Arabinose_bd"/>
    <property type="match status" value="1"/>
</dbReference>
<protein>
    <submittedName>
        <fullName evidence="5">AraC family transcriptional regulator</fullName>
    </submittedName>
</protein>
<evidence type="ECO:0000256" key="3">
    <source>
        <dbReference type="ARBA" id="ARBA00023163"/>
    </source>
</evidence>
<evidence type="ECO:0000259" key="4">
    <source>
        <dbReference type="PROSITE" id="PS01124"/>
    </source>
</evidence>
<evidence type="ECO:0000256" key="1">
    <source>
        <dbReference type="ARBA" id="ARBA00023015"/>
    </source>
</evidence>
<dbReference type="EMBL" id="JAADJT010000002">
    <property type="protein sequence ID" value="NGZ83705.1"/>
    <property type="molecule type" value="Genomic_DNA"/>
</dbReference>
<accession>A0ABX0FGP7</accession>
<dbReference type="Pfam" id="PF12833">
    <property type="entry name" value="HTH_18"/>
    <property type="match status" value="1"/>
</dbReference>